<evidence type="ECO:0000256" key="5">
    <source>
        <dbReference type="ARBA" id="ARBA00022537"/>
    </source>
</evidence>
<dbReference type="GO" id="GO:0044218">
    <property type="term" value="C:other organism cell membrane"/>
    <property type="evidence" value="ECO:0007669"/>
    <property type="project" value="UniProtKB-KW"/>
</dbReference>
<keyword evidence="11" id="KW-1053">Target membrane</keyword>
<dbReference type="SMART" id="SM00248">
    <property type="entry name" value="ANK"/>
    <property type="match status" value="2"/>
</dbReference>
<sequence>MRIGIVNVLRCKGIAIAKMLINAGCSTNVCARHPSIWICATSYSFKLTSDVVQLIVSMDNDNDLELTNELGENPLMMALRYGKYELDAISRMLHYLPERVWNTKSYLGNFILHAAASNRYADPAVIGMLVKKGADVNAVNRKIDTPLHVAVTFGTCTPDIVKALILNGALINDQNAFFQTPLIKGMVRELNPRALQMLFYAGARTDNQPGWCRLMLQFGLREYGREDENNFQSLKLVLKYALLNDPELEVKNLLLGMRAQEALISFVDECKTEIDENLGVEFCPNLTLLQCLQKPFQMRPILPYYILDKHDVDQMCAVLCENNIHVYLDDVAARIGRSVLTSSYLHSVYTVVPLKKGEKKIHLNYESILHVVKFLTNDVDILRLSLAFHNR</sequence>
<dbReference type="InterPro" id="IPR002110">
    <property type="entry name" value="Ankyrin_rpt"/>
</dbReference>
<keyword evidence="11" id="KW-0472">Membrane</keyword>
<keyword evidence="9" id="KW-0638">Presynaptic neurotoxin</keyword>
<dbReference type="GO" id="GO:0006887">
    <property type="term" value="P:exocytosis"/>
    <property type="evidence" value="ECO:0007669"/>
    <property type="project" value="UniProtKB-KW"/>
</dbReference>
<keyword evidence="5" id="KW-1052">Target cell membrane</keyword>
<reference evidence="13 14" key="1">
    <citation type="journal article" date="2022" name="Nat. Ecol. Evol.">
        <title>A masculinizing supergene underlies an exaggerated male reproductive morph in a spider.</title>
        <authorList>
            <person name="Hendrickx F."/>
            <person name="De Corte Z."/>
            <person name="Sonet G."/>
            <person name="Van Belleghem S.M."/>
            <person name="Kostlbacher S."/>
            <person name="Vangestel C."/>
        </authorList>
    </citation>
    <scope>NUCLEOTIDE SEQUENCE [LARGE SCALE GENOMIC DNA]</scope>
    <source>
        <strain evidence="13">W744_W776</strain>
    </source>
</reference>
<evidence type="ECO:0000256" key="4">
    <source>
        <dbReference type="ARBA" id="ARBA00022525"/>
    </source>
</evidence>
<dbReference type="Pfam" id="PF13637">
    <property type="entry name" value="Ank_4"/>
    <property type="match status" value="1"/>
</dbReference>
<feature type="repeat" description="ANK" evidence="12">
    <location>
        <begin position="142"/>
        <end position="176"/>
    </location>
</feature>
<name>A0AAV6VVH6_9ARAC</name>
<dbReference type="GO" id="GO:0044231">
    <property type="term" value="C:host cell presynaptic membrane"/>
    <property type="evidence" value="ECO:0007669"/>
    <property type="project" value="UniProtKB-KW"/>
</dbReference>
<evidence type="ECO:0000256" key="12">
    <source>
        <dbReference type="PROSITE-ProRule" id="PRU00023"/>
    </source>
</evidence>
<keyword evidence="4" id="KW-0964">Secreted</keyword>
<dbReference type="PROSITE" id="PS50297">
    <property type="entry name" value="ANK_REP_REGION"/>
    <property type="match status" value="1"/>
</dbReference>
<keyword evidence="7" id="KW-0528">Neurotoxin</keyword>
<keyword evidence="10 12" id="KW-0040">ANK repeat</keyword>
<dbReference type="GO" id="GO:0005576">
    <property type="term" value="C:extracellular region"/>
    <property type="evidence" value="ECO:0007669"/>
    <property type="project" value="UniProtKB-SubCell"/>
</dbReference>
<evidence type="ECO:0000256" key="11">
    <source>
        <dbReference type="ARBA" id="ARBA00023298"/>
    </source>
</evidence>
<evidence type="ECO:0000313" key="13">
    <source>
        <dbReference type="EMBL" id="KAG8200078.1"/>
    </source>
</evidence>
<evidence type="ECO:0008006" key="15">
    <source>
        <dbReference type="Google" id="ProtNLM"/>
    </source>
</evidence>
<dbReference type="PROSITE" id="PS50088">
    <property type="entry name" value="ANK_REPEAT"/>
    <property type="match status" value="2"/>
</dbReference>
<feature type="repeat" description="ANK" evidence="12">
    <location>
        <begin position="107"/>
        <end position="141"/>
    </location>
</feature>
<accession>A0AAV6VVH6</accession>
<evidence type="ECO:0000256" key="7">
    <source>
        <dbReference type="ARBA" id="ARBA00022699"/>
    </source>
</evidence>
<evidence type="ECO:0000256" key="1">
    <source>
        <dbReference type="ARBA" id="ARBA00004175"/>
    </source>
</evidence>
<evidence type="ECO:0000256" key="10">
    <source>
        <dbReference type="ARBA" id="ARBA00023043"/>
    </source>
</evidence>
<dbReference type="SUPFAM" id="SSF48403">
    <property type="entry name" value="Ankyrin repeat"/>
    <property type="match status" value="1"/>
</dbReference>
<proteinExistence type="predicted"/>
<evidence type="ECO:0000256" key="9">
    <source>
        <dbReference type="ARBA" id="ARBA00023028"/>
    </source>
</evidence>
<evidence type="ECO:0000313" key="14">
    <source>
        <dbReference type="Proteomes" id="UP000827092"/>
    </source>
</evidence>
<dbReference type="PANTHER" id="PTHR24126">
    <property type="entry name" value="ANKYRIN REPEAT, PH AND SEC7 DOMAIN CONTAINING PROTEIN SECG-RELATED"/>
    <property type="match status" value="1"/>
</dbReference>
<protein>
    <recommendedName>
        <fullName evidence="15">Ankyrin repeat protein</fullName>
    </recommendedName>
</protein>
<dbReference type="AlphaFoldDB" id="A0AAV6VVH6"/>
<evidence type="ECO:0000256" key="8">
    <source>
        <dbReference type="ARBA" id="ARBA00022737"/>
    </source>
</evidence>
<dbReference type="Gene3D" id="1.25.40.20">
    <property type="entry name" value="Ankyrin repeat-containing domain"/>
    <property type="match status" value="1"/>
</dbReference>
<dbReference type="EMBL" id="JAFNEN010000020">
    <property type="protein sequence ID" value="KAG8200078.1"/>
    <property type="molecule type" value="Genomic_DNA"/>
</dbReference>
<dbReference type="InterPro" id="IPR036770">
    <property type="entry name" value="Ankyrin_rpt-contain_sf"/>
</dbReference>
<dbReference type="Proteomes" id="UP000827092">
    <property type="component" value="Unassembled WGS sequence"/>
</dbReference>
<gene>
    <name evidence="13" type="ORF">JTE90_001935</name>
</gene>
<dbReference type="GO" id="GO:0090729">
    <property type="term" value="F:toxin activity"/>
    <property type="evidence" value="ECO:0007669"/>
    <property type="project" value="UniProtKB-KW"/>
</dbReference>
<keyword evidence="6" id="KW-0800">Toxin</keyword>
<evidence type="ECO:0000256" key="3">
    <source>
        <dbReference type="ARBA" id="ARBA00022483"/>
    </source>
</evidence>
<evidence type="ECO:0000256" key="2">
    <source>
        <dbReference type="ARBA" id="ARBA00004613"/>
    </source>
</evidence>
<comment type="caution">
    <text evidence="13">The sequence shown here is derived from an EMBL/GenBank/DDBJ whole genome shotgun (WGS) entry which is preliminary data.</text>
</comment>
<keyword evidence="14" id="KW-1185">Reference proteome</keyword>
<evidence type="ECO:0000256" key="6">
    <source>
        <dbReference type="ARBA" id="ARBA00022656"/>
    </source>
</evidence>
<keyword evidence="3" id="KW-0268">Exocytosis</keyword>
<comment type="subcellular location">
    <subcellularLocation>
        <location evidence="2">Secreted</location>
    </subcellularLocation>
    <subcellularLocation>
        <location evidence="1">Target cell membrane</location>
    </subcellularLocation>
</comment>
<keyword evidence="8" id="KW-0677">Repeat</keyword>
<dbReference type="PANTHER" id="PTHR24126:SF14">
    <property type="entry name" value="ANK_REP_REGION DOMAIN-CONTAINING PROTEIN"/>
    <property type="match status" value="1"/>
</dbReference>
<organism evidence="13 14">
    <name type="scientific">Oedothorax gibbosus</name>
    <dbReference type="NCBI Taxonomy" id="931172"/>
    <lineage>
        <taxon>Eukaryota</taxon>
        <taxon>Metazoa</taxon>
        <taxon>Ecdysozoa</taxon>
        <taxon>Arthropoda</taxon>
        <taxon>Chelicerata</taxon>
        <taxon>Arachnida</taxon>
        <taxon>Araneae</taxon>
        <taxon>Araneomorphae</taxon>
        <taxon>Entelegynae</taxon>
        <taxon>Araneoidea</taxon>
        <taxon>Linyphiidae</taxon>
        <taxon>Erigoninae</taxon>
        <taxon>Oedothorax</taxon>
    </lineage>
</organism>